<gene>
    <name evidence="1" type="ORF">QFC21_004245</name>
</gene>
<name>A0ACC2VHF9_9TREE</name>
<protein>
    <submittedName>
        <fullName evidence="1">Uncharacterized protein</fullName>
    </submittedName>
</protein>
<evidence type="ECO:0000313" key="1">
    <source>
        <dbReference type="EMBL" id="KAJ9098599.1"/>
    </source>
</evidence>
<reference evidence="1" key="1">
    <citation type="submission" date="2023-04" db="EMBL/GenBank/DDBJ databases">
        <title>Draft Genome sequencing of Naganishia species isolated from polar environments using Oxford Nanopore Technology.</title>
        <authorList>
            <person name="Leo P."/>
            <person name="Venkateswaran K."/>
        </authorList>
    </citation>
    <scope>NUCLEOTIDE SEQUENCE</scope>
    <source>
        <strain evidence="1">MNA-CCFEE 5423</strain>
    </source>
</reference>
<proteinExistence type="predicted"/>
<keyword evidence="2" id="KW-1185">Reference proteome</keyword>
<accession>A0ACC2VHF9</accession>
<comment type="caution">
    <text evidence="1">The sequence shown here is derived from an EMBL/GenBank/DDBJ whole genome shotgun (WGS) entry which is preliminary data.</text>
</comment>
<dbReference type="Proteomes" id="UP001227268">
    <property type="component" value="Unassembled WGS sequence"/>
</dbReference>
<sequence>MKVSFDIKAIDEAIKSCQHDIPLKYDGGTTRNNEAFGRIRTVELVLFNLGLRPMTSGEHTPLGDTLQTWMVLEDYFGDFPANFRSAEEEKLNLLLLKGVFNLSEKDVNMPAWKRDKIDNASLQLWKPVKSVAKDDPHVAKKEKVRRERLQDGIEDWTSTLFHECVADSLAYSEENTGAFLNKKLEISSGDIGQWLFRTKSFTEIVASLRTIFHLKSHVQFKHTNVWVQDTFTSFVWQMTNAKPFWNLFGKRIVNLEDSLTQAIKLVINARPLELRTYRLTKVTYDGVDQQLGIIDSLLIDGKTMNWQVAEKTEDGSVERDTELLDLYFARNKHMRYTPNGVLTVTMEKEDTTSQIEKEIVIEFHLHFVHGPQDFCSLIQARGAVLTAVKQSAPKQSVNMSSEEAAGANRLFNSTSRIRSTALPAAAGKAKTSSVKQKAKDVIADLALSTLQETQHQRCDGRIGDSSTERPKNYRLPLDRTLASDKKSSRPIADVDVNPKKKEVIATTITATATGNAPTRSGRACPTLANALVIDEEERKSARIGTSKTSREVSMSLTPLPSEDYDVAMENAYDETADTTLEAEEVQAETPGLNNSATRKSARTYSKANRRTQMRDDMQEKTISNNDAEKERISLVQHHGGREFSTKKAVTEGSASLAKITRSAVTVRSTRKVGHQSPPDTVDIASKAVEIEGSKVTTHQERPDHLLESTKDSHQSGGSSEGQRELRRSARVRGTVVSTQGRKPKVQADLFYDQPQAAPAPEKQRQAPKTTTSVTTPRDVRFSSPLENIPSNGTASKDYRSRPSLKTRLHEDSSHARPMVQVAMQTANVVNALEIIVQPPSTVSSTVPDISNNHSIQNASESHTPFDDPESDISERSSEAENRKEALEVNRKEAGAPSTSRFSTLQYAEGTTSLKLGLAVEAVQKASPIASVATYVKTIRGSRATIDEQLEADLRDSANGNQVSTNARTAAKDKHTSSRVAIAEVDTTVKGGSVLRGSRQALDKQQERLELDRALGIFDENDMDEVEPISFPDLTKTRKKKRSAIEAPNIEKCPPEKKTKRKHNQISAQHPLGQERLGLERSLERTDFMEVDSEPDLTHEELSMREVTWETTRQTMQAPERASSAAQERLQALVLEVLQEIFADK</sequence>
<dbReference type="EMBL" id="JASBWT010000014">
    <property type="protein sequence ID" value="KAJ9098599.1"/>
    <property type="molecule type" value="Genomic_DNA"/>
</dbReference>
<evidence type="ECO:0000313" key="2">
    <source>
        <dbReference type="Proteomes" id="UP001227268"/>
    </source>
</evidence>
<organism evidence="1 2">
    <name type="scientific">Naganishia friedmannii</name>
    <dbReference type="NCBI Taxonomy" id="89922"/>
    <lineage>
        <taxon>Eukaryota</taxon>
        <taxon>Fungi</taxon>
        <taxon>Dikarya</taxon>
        <taxon>Basidiomycota</taxon>
        <taxon>Agaricomycotina</taxon>
        <taxon>Tremellomycetes</taxon>
        <taxon>Filobasidiales</taxon>
        <taxon>Filobasidiaceae</taxon>
        <taxon>Naganishia</taxon>
    </lineage>
</organism>